<accession>Q2ILL4</accession>
<sequence>MLQSAPSRGSPVKHLLVSVIVALLVIPAIASRDPHPRRGARRMVLWLLLFNLLYVAYVTLVHANYFVPVR</sequence>
<feature type="transmembrane region" description="Helical" evidence="1">
    <location>
        <begin position="43"/>
        <end position="67"/>
    </location>
</feature>
<gene>
    <name evidence="2" type="ordered locus">Adeh_2777</name>
</gene>
<name>Q2ILL4_ANADE</name>
<keyword evidence="1" id="KW-0812">Transmembrane</keyword>
<dbReference type="Proteomes" id="UP000001935">
    <property type="component" value="Chromosome"/>
</dbReference>
<dbReference type="KEGG" id="ade:Adeh_2777"/>
<evidence type="ECO:0000256" key="1">
    <source>
        <dbReference type="SAM" id="Phobius"/>
    </source>
</evidence>
<keyword evidence="1" id="KW-0472">Membrane</keyword>
<organism evidence="2 3">
    <name type="scientific">Anaeromyxobacter dehalogenans (strain 2CP-C)</name>
    <dbReference type="NCBI Taxonomy" id="290397"/>
    <lineage>
        <taxon>Bacteria</taxon>
        <taxon>Pseudomonadati</taxon>
        <taxon>Myxococcota</taxon>
        <taxon>Myxococcia</taxon>
        <taxon>Myxococcales</taxon>
        <taxon>Cystobacterineae</taxon>
        <taxon>Anaeromyxobacteraceae</taxon>
        <taxon>Anaeromyxobacter</taxon>
    </lineage>
</organism>
<reference evidence="2 3" key="1">
    <citation type="submission" date="2006-01" db="EMBL/GenBank/DDBJ databases">
        <title>Complete sequence of Anaeromyxobacter dehalogenans 2CP-C.</title>
        <authorList>
            <consortium name="US DOE Joint Genome Institute"/>
            <person name="Copeland A."/>
            <person name="Lucas S."/>
            <person name="Lapidus A."/>
            <person name="Barry K."/>
            <person name="Detter J.C."/>
            <person name="Glavina T."/>
            <person name="Hammon N."/>
            <person name="Israni S."/>
            <person name="Pitluck S."/>
            <person name="Brettin T."/>
            <person name="Bruce D."/>
            <person name="Han C."/>
            <person name="Tapia R."/>
            <person name="Gilna P."/>
            <person name="Kiss H."/>
            <person name="Schmutz J."/>
            <person name="Larimer F."/>
            <person name="Land M."/>
            <person name="Kyrpides N."/>
            <person name="Anderson I."/>
            <person name="Sanford R.A."/>
            <person name="Ritalahti K.M."/>
            <person name="Thomas H.S."/>
            <person name="Kirby J.R."/>
            <person name="Zhulin I.B."/>
            <person name="Loeffler F.E."/>
            <person name="Richardson P."/>
        </authorList>
    </citation>
    <scope>NUCLEOTIDE SEQUENCE [LARGE SCALE GENOMIC DNA]</scope>
    <source>
        <strain evidence="2 3">2CP-C</strain>
    </source>
</reference>
<dbReference type="STRING" id="290397.Adeh_2777"/>
<evidence type="ECO:0000313" key="3">
    <source>
        <dbReference type="Proteomes" id="UP000001935"/>
    </source>
</evidence>
<dbReference type="AlphaFoldDB" id="Q2ILL4"/>
<dbReference type="HOGENOM" id="CLU_2748903_0_0_7"/>
<feature type="transmembrane region" description="Helical" evidence="1">
    <location>
        <begin position="12"/>
        <end position="31"/>
    </location>
</feature>
<evidence type="ECO:0000313" key="2">
    <source>
        <dbReference type="EMBL" id="ABC82547.1"/>
    </source>
</evidence>
<proteinExistence type="predicted"/>
<keyword evidence="1" id="KW-1133">Transmembrane helix</keyword>
<protein>
    <submittedName>
        <fullName evidence="2">Uncharacterized protein</fullName>
    </submittedName>
</protein>
<dbReference type="EMBL" id="CP000251">
    <property type="protein sequence ID" value="ABC82547.1"/>
    <property type="molecule type" value="Genomic_DNA"/>
</dbReference>